<gene>
    <name evidence="1" type="ORF">C7449_105118</name>
</gene>
<evidence type="ECO:0000313" key="2">
    <source>
        <dbReference type="Proteomes" id="UP000241247"/>
    </source>
</evidence>
<dbReference type="EMBL" id="PZZZ01000005">
    <property type="protein sequence ID" value="PTM94219.1"/>
    <property type="molecule type" value="Genomic_DNA"/>
</dbReference>
<reference evidence="1 2" key="1">
    <citation type="submission" date="2018-04" db="EMBL/GenBank/DDBJ databases">
        <title>Genomic Encyclopedia of Type Strains, Phase IV (KMG-IV): sequencing the most valuable type-strain genomes for metagenomic binning, comparative biology and taxonomic classification.</title>
        <authorList>
            <person name="Goeker M."/>
        </authorList>
    </citation>
    <scope>NUCLEOTIDE SEQUENCE [LARGE SCALE GENOMIC DNA]</scope>
    <source>
        <strain evidence="1 2">DSM 7138</strain>
    </source>
</reference>
<dbReference type="RefSeq" id="WP_108003331.1">
    <property type="nucleotide sequence ID" value="NZ_JBHEEX010000003.1"/>
</dbReference>
<dbReference type="OrthoDB" id="8082805at2"/>
<organism evidence="1 2">
    <name type="scientific">Mycoplana dimorpha</name>
    <dbReference type="NCBI Taxonomy" id="28320"/>
    <lineage>
        <taxon>Bacteria</taxon>
        <taxon>Pseudomonadati</taxon>
        <taxon>Pseudomonadota</taxon>
        <taxon>Alphaproteobacteria</taxon>
        <taxon>Hyphomicrobiales</taxon>
        <taxon>Rhizobiaceae</taxon>
        <taxon>Mycoplana</taxon>
    </lineage>
</organism>
<dbReference type="AlphaFoldDB" id="A0A2T5B5F5"/>
<comment type="caution">
    <text evidence="1">The sequence shown here is derived from an EMBL/GenBank/DDBJ whole genome shotgun (WGS) entry which is preliminary data.</text>
</comment>
<keyword evidence="2" id="KW-1185">Reference proteome</keyword>
<sequence length="87" mass="9727">MNEQDRLEVVARLNALRRLMTSVLAIIAGEQRGRAQLEQLLEEIEAVQDQEEDPGVDPSLAFMIQTKTDDEMKSILSAALERARSSS</sequence>
<protein>
    <submittedName>
        <fullName evidence="1">Uncharacterized protein</fullName>
    </submittedName>
</protein>
<evidence type="ECO:0000313" key="1">
    <source>
        <dbReference type="EMBL" id="PTM94219.1"/>
    </source>
</evidence>
<accession>A0A2T5B5F5</accession>
<dbReference type="Proteomes" id="UP000241247">
    <property type="component" value="Unassembled WGS sequence"/>
</dbReference>
<proteinExistence type="predicted"/>
<name>A0A2T5B5F5_MYCDI</name>